<evidence type="ECO:0000313" key="2">
    <source>
        <dbReference type="EMBL" id="RAJ16949.1"/>
    </source>
</evidence>
<feature type="region of interest" description="Disordered" evidence="1">
    <location>
        <begin position="1"/>
        <end position="32"/>
    </location>
</feature>
<keyword evidence="3" id="KW-1185">Reference proteome</keyword>
<dbReference type="EMBL" id="QLLO01000002">
    <property type="protein sequence ID" value="RAJ16949.1"/>
    <property type="molecule type" value="Genomic_DNA"/>
</dbReference>
<dbReference type="RefSeq" id="WP_170120599.1">
    <property type="nucleotide sequence ID" value="NZ_QLLO01000002.1"/>
</dbReference>
<dbReference type="Proteomes" id="UP000248703">
    <property type="component" value="Unassembled WGS sequence"/>
</dbReference>
<comment type="caution">
    <text evidence="2">The sequence shown here is derived from an EMBL/GenBank/DDBJ whole genome shotgun (WGS) entry which is preliminary data.</text>
</comment>
<reference evidence="2 3" key="1">
    <citation type="submission" date="2018-06" db="EMBL/GenBank/DDBJ databases">
        <title>Genomic Encyclopedia of Archaeal and Bacterial Type Strains, Phase II (KMG-II): from individual species to whole genera.</title>
        <authorList>
            <person name="Goeker M."/>
        </authorList>
    </citation>
    <scope>NUCLEOTIDE SEQUENCE [LARGE SCALE GENOMIC DNA]</scope>
    <source>
        <strain evidence="2 3">DSM 24464</strain>
    </source>
</reference>
<proteinExistence type="predicted"/>
<feature type="compositionally biased region" description="Basic residues" evidence="1">
    <location>
        <begin position="1"/>
        <end position="29"/>
    </location>
</feature>
<accession>A0A327RJ60</accession>
<dbReference type="AlphaFoldDB" id="A0A327RJ60"/>
<protein>
    <submittedName>
        <fullName evidence="2">Uncharacterized protein</fullName>
    </submittedName>
</protein>
<gene>
    <name evidence="2" type="ORF">LY08_00726</name>
</gene>
<sequence>MPKPKGQKNTKNKAKHSKLMARKINKKKKEAALRKEKLKAIIDRKNQEQ</sequence>
<evidence type="ECO:0000313" key="3">
    <source>
        <dbReference type="Proteomes" id="UP000248703"/>
    </source>
</evidence>
<evidence type="ECO:0000256" key="1">
    <source>
        <dbReference type="SAM" id="MobiDB-lite"/>
    </source>
</evidence>
<name>A0A327RJ60_9FLAO</name>
<organism evidence="2 3">
    <name type="scientific">Olleya aquimaris</name>
    <dbReference type="NCBI Taxonomy" id="639310"/>
    <lineage>
        <taxon>Bacteria</taxon>
        <taxon>Pseudomonadati</taxon>
        <taxon>Bacteroidota</taxon>
        <taxon>Flavobacteriia</taxon>
        <taxon>Flavobacteriales</taxon>
        <taxon>Flavobacteriaceae</taxon>
    </lineage>
</organism>